<organism evidence="19 20">
    <name type="scientific">Halomarina halobia</name>
    <dbReference type="NCBI Taxonomy" id="3033386"/>
    <lineage>
        <taxon>Archaea</taxon>
        <taxon>Methanobacteriati</taxon>
        <taxon>Methanobacteriota</taxon>
        <taxon>Stenosarchaea group</taxon>
        <taxon>Halobacteria</taxon>
        <taxon>Halobacteriales</taxon>
        <taxon>Natronomonadaceae</taxon>
        <taxon>Halomarina</taxon>
    </lineage>
</organism>
<dbReference type="EMBL" id="JBHTBF010000003">
    <property type="protein sequence ID" value="MFC7318322.1"/>
    <property type="molecule type" value="Genomic_DNA"/>
</dbReference>
<protein>
    <recommendedName>
        <fullName evidence="3">P-type Cu(+) transporter</fullName>
        <ecNumber evidence="3">7.2.2.8</ecNumber>
    </recommendedName>
</protein>
<evidence type="ECO:0000256" key="12">
    <source>
        <dbReference type="ARBA" id="ARBA00022989"/>
    </source>
</evidence>
<name>A0ABD6ADK5_9EURY</name>
<dbReference type="NCBIfam" id="TIGR00003">
    <property type="entry name" value="copper ion binding protein"/>
    <property type="match status" value="2"/>
</dbReference>
<dbReference type="PROSITE" id="PS50846">
    <property type="entry name" value="HMA_2"/>
    <property type="match status" value="3"/>
</dbReference>
<feature type="transmembrane region" description="Helical" evidence="17">
    <location>
        <begin position="290"/>
        <end position="309"/>
    </location>
</feature>
<dbReference type="SUPFAM" id="SSF55008">
    <property type="entry name" value="HMA, heavy metal-associated domain"/>
    <property type="match status" value="3"/>
</dbReference>
<dbReference type="InterPro" id="IPR023299">
    <property type="entry name" value="ATPase_P-typ_cyto_dom_N"/>
</dbReference>
<dbReference type="PRINTS" id="PR00119">
    <property type="entry name" value="CATATPASE"/>
</dbReference>
<feature type="region of interest" description="Disordered" evidence="16">
    <location>
        <begin position="1"/>
        <end position="23"/>
    </location>
</feature>
<dbReference type="SUPFAM" id="SSF81665">
    <property type="entry name" value="Calcium ATPase, transmembrane domain M"/>
    <property type="match status" value="1"/>
</dbReference>
<evidence type="ECO:0000256" key="10">
    <source>
        <dbReference type="ARBA" id="ARBA00022840"/>
    </source>
</evidence>
<dbReference type="FunFam" id="3.40.50.1000:FF:000144">
    <property type="entry name" value="copper-transporting ATPase 1 isoform X2"/>
    <property type="match status" value="1"/>
</dbReference>
<keyword evidence="6" id="KW-0479">Metal-binding</keyword>
<keyword evidence="7" id="KW-0677">Repeat</keyword>
<dbReference type="InterPro" id="IPR036163">
    <property type="entry name" value="HMA_dom_sf"/>
</dbReference>
<dbReference type="InterPro" id="IPR008250">
    <property type="entry name" value="ATPase_P-typ_transduc_dom_A_sf"/>
</dbReference>
<reference evidence="19 20" key="1">
    <citation type="journal article" date="2019" name="Int. J. Syst. Evol. Microbiol.">
        <title>The Global Catalogue of Microorganisms (GCM) 10K type strain sequencing project: providing services to taxonomists for standard genome sequencing and annotation.</title>
        <authorList>
            <consortium name="The Broad Institute Genomics Platform"/>
            <consortium name="The Broad Institute Genome Sequencing Center for Infectious Disease"/>
            <person name="Wu L."/>
            <person name="Ma J."/>
        </authorList>
    </citation>
    <scope>NUCLEOTIDE SEQUENCE [LARGE SCALE GENOMIC DNA]</scope>
    <source>
        <strain evidence="19 20">PSR21</strain>
    </source>
</reference>
<dbReference type="Pfam" id="PF00403">
    <property type="entry name" value="HMA"/>
    <property type="match status" value="3"/>
</dbReference>
<evidence type="ECO:0000256" key="3">
    <source>
        <dbReference type="ARBA" id="ARBA00012517"/>
    </source>
</evidence>
<gene>
    <name evidence="19" type="ORF">ACFQPE_16190</name>
</gene>
<evidence type="ECO:0000256" key="6">
    <source>
        <dbReference type="ARBA" id="ARBA00022723"/>
    </source>
</evidence>
<evidence type="ECO:0000256" key="13">
    <source>
        <dbReference type="ARBA" id="ARBA00023008"/>
    </source>
</evidence>
<comment type="similarity">
    <text evidence="2">Belongs to the cation transport ATPase (P-type) (TC 3.A.3) family. Type IB subfamily.</text>
</comment>
<dbReference type="NCBIfam" id="TIGR01525">
    <property type="entry name" value="ATPase-IB_hvy"/>
    <property type="match status" value="1"/>
</dbReference>
<dbReference type="InterPro" id="IPR044492">
    <property type="entry name" value="P_typ_ATPase_HD_dom"/>
</dbReference>
<evidence type="ECO:0000313" key="19">
    <source>
        <dbReference type="EMBL" id="MFC7318322.1"/>
    </source>
</evidence>
<dbReference type="InterPro" id="IPR059000">
    <property type="entry name" value="ATPase_P-type_domA"/>
</dbReference>
<feature type="transmembrane region" description="Helical" evidence="17">
    <location>
        <begin position="873"/>
        <end position="892"/>
    </location>
</feature>
<dbReference type="PRINTS" id="PR00941">
    <property type="entry name" value="CDATPASE"/>
</dbReference>
<evidence type="ECO:0000256" key="7">
    <source>
        <dbReference type="ARBA" id="ARBA00022737"/>
    </source>
</evidence>
<dbReference type="Pfam" id="PF00702">
    <property type="entry name" value="Hydrolase"/>
    <property type="match status" value="1"/>
</dbReference>
<dbReference type="EC" id="7.2.2.8" evidence="3"/>
<feature type="domain" description="HMA" evidence="18">
    <location>
        <begin position="90"/>
        <end position="156"/>
    </location>
</feature>
<dbReference type="GO" id="GO:0140581">
    <property type="term" value="F:P-type monovalent copper transporter activity"/>
    <property type="evidence" value="ECO:0007669"/>
    <property type="project" value="UniProtKB-EC"/>
</dbReference>
<evidence type="ECO:0000256" key="1">
    <source>
        <dbReference type="ARBA" id="ARBA00004127"/>
    </source>
</evidence>
<dbReference type="SUPFAM" id="SSF56784">
    <property type="entry name" value="HAD-like"/>
    <property type="match status" value="1"/>
</dbReference>
<feature type="domain" description="HMA" evidence="18">
    <location>
        <begin position="18"/>
        <end position="84"/>
    </location>
</feature>
<evidence type="ECO:0000256" key="14">
    <source>
        <dbReference type="ARBA" id="ARBA00023065"/>
    </source>
</evidence>
<dbReference type="InterPro" id="IPR018303">
    <property type="entry name" value="ATPase_P-typ_P_site"/>
</dbReference>
<evidence type="ECO:0000259" key="18">
    <source>
        <dbReference type="PROSITE" id="PS50846"/>
    </source>
</evidence>
<sequence length="917" mass="96804">MRKESNRDSSSSDGGPLEPVTFEVPEMDCPSCAEKITKSVTSLSGIQTVEPRVMSGVVSVTYDPGRTNQAAITDRIEAAGYTVRSNEELDSASFSVPGMDCPSCARKVTSSVERLSGIRTVEPEVTSGTVHVEYESSETSPEQIQKRIEVAGYSVATRQNERTDTFDVPGMDCASCAGRIDNALEGRDGVLTFDTQPTTGTVTVSYDPDRLPQQAIIEVIEGAGYPVEGTRTEGADEGGARPRDDPSAVWRSTRAVKVYTGGLFLALGLAVEFLIPALDVTLVSAVGQEFVLAELLYLIGIVAGGERIIRNGYYSARNVSLDIDLLMSLGILGAVAASLLFGEPLYFEGGTLAVLFSVAQLMERYSMGQARSSLTELMELAPETATVRRDDGEVTLHVDDIAIGDVVTVRPGEKIPMDGEVLDGESAVNQAPITGESVPIDKTTGDDVYAGTINEEGYLEVRVTATAADNTIARIVKLVEDAQREKTEHERFVDRFASYYTPVVVTAAVALVFVQPLVFGATWRTGFVQGLTLLVLACPCAMVISTPVTVVSGVTSAAKNGVLIKSGPDLEAVGGVDVVAIDKTGTLTKGELTVTDVIPLGSAGRDAVLRRAGRVEARSEHPIAEAIVEAADGGVTSDQPVESFESVTGKGVTGVVDGETYYVGKPGLFEELGFDLTHVHVATDGGAAMEGHQCEHGAYLDLVDDAIPRLQQEGKTVVFVGTEDRLDGIIAVADEVRPGARRAIERLHANGIERVVMLTGDNEGTARAIADQVGIDEYRAELLPDDKVAVVEELVEEYDGVAMVGDGINDAPALATATVGIAMGAAGTDTALETADIALMGDDLTKLPYLYGLSGTATSVIQQNIWASLGVKALLAIGVPFGLVNVIVAVVVGDMGMSIGVTANAMRLSRLKPDRFL</sequence>
<dbReference type="InterPro" id="IPR023298">
    <property type="entry name" value="ATPase_P-typ_TM_dom_sf"/>
</dbReference>
<evidence type="ECO:0000256" key="5">
    <source>
        <dbReference type="ARBA" id="ARBA00022692"/>
    </source>
</evidence>
<keyword evidence="9" id="KW-0187">Copper transport</keyword>
<feature type="domain" description="HMA" evidence="18">
    <location>
        <begin position="162"/>
        <end position="228"/>
    </location>
</feature>
<dbReference type="SUPFAM" id="SSF81653">
    <property type="entry name" value="Calcium ATPase, transduction domain A"/>
    <property type="match status" value="1"/>
</dbReference>
<keyword evidence="4" id="KW-0813">Transport</keyword>
<evidence type="ECO:0000256" key="9">
    <source>
        <dbReference type="ARBA" id="ARBA00022796"/>
    </source>
</evidence>
<evidence type="ECO:0000256" key="11">
    <source>
        <dbReference type="ARBA" id="ARBA00022967"/>
    </source>
</evidence>
<dbReference type="GO" id="GO:0005524">
    <property type="term" value="F:ATP binding"/>
    <property type="evidence" value="ECO:0007669"/>
    <property type="project" value="UniProtKB-KW"/>
</dbReference>
<dbReference type="NCBIfam" id="TIGR01494">
    <property type="entry name" value="ATPase_P-type"/>
    <property type="match status" value="2"/>
</dbReference>
<keyword evidence="8" id="KW-0547">Nucleotide-binding</keyword>
<dbReference type="Gene3D" id="2.70.150.10">
    <property type="entry name" value="Calcium-transporting ATPase, cytoplasmic transduction domain A"/>
    <property type="match status" value="1"/>
</dbReference>
<keyword evidence="14" id="KW-0406">Ion transport</keyword>
<dbReference type="PANTHER" id="PTHR48085">
    <property type="entry name" value="CADMIUM/ZINC-TRANSPORTING ATPASE HMA2-RELATED"/>
    <property type="match status" value="1"/>
</dbReference>
<dbReference type="FunFam" id="2.70.150.10:FF:000002">
    <property type="entry name" value="Copper-transporting ATPase 1, putative"/>
    <property type="match status" value="1"/>
</dbReference>
<keyword evidence="12 17" id="KW-1133">Transmembrane helix</keyword>
<evidence type="ECO:0000256" key="15">
    <source>
        <dbReference type="ARBA" id="ARBA00023136"/>
    </source>
</evidence>
<dbReference type="GO" id="GO:0012505">
    <property type="term" value="C:endomembrane system"/>
    <property type="evidence" value="ECO:0007669"/>
    <property type="project" value="UniProtKB-SubCell"/>
</dbReference>
<keyword evidence="15 17" id="KW-0472">Membrane</keyword>
<evidence type="ECO:0000256" key="4">
    <source>
        <dbReference type="ARBA" id="ARBA00022448"/>
    </source>
</evidence>
<dbReference type="SFLD" id="SFLDG00002">
    <property type="entry name" value="C1.7:_P-type_atpase_like"/>
    <property type="match status" value="1"/>
</dbReference>
<dbReference type="GO" id="GO:0046872">
    <property type="term" value="F:metal ion binding"/>
    <property type="evidence" value="ECO:0007669"/>
    <property type="project" value="UniProtKB-KW"/>
</dbReference>
<evidence type="ECO:0000256" key="16">
    <source>
        <dbReference type="SAM" id="MobiDB-lite"/>
    </source>
</evidence>
<dbReference type="GeneID" id="79317503"/>
<dbReference type="InterPro" id="IPR006122">
    <property type="entry name" value="HMA_Cu_ion-bd"/>
</dbReference>
<comment type="caution">
    <text evidence="19">The sequence shown here is derived from an EMBL/GenBank/DDBJ whole genome shotgun (WGS) entry which is preliminary data.</text>
</comment>
<keyword evidence="20" id="KW-1185">Reference proteome</keyword>
<accession>A0ABD6ADK5</accession>
<dbReference type="InterPro" id="IPR027256">
    <property type="entry name" value="P-typ_ATPase_IB"/>
</dbReference>
<dbReference type="SFLD" id="SFLDF00027">
    <property type="entry name" value="p-type_atpase"/>
    <property type="match status" value="1"/>
</dbReference>
<feature type="transmembrane region" description="Helical" evidence="17">
    <location>
        <begin position="258"/>
        <end position="278"/>
    </location>
</feature>
<dbReference type="PROSITE" id="PS00154">
    <property type="entry name" value="ATPASE_E1_E2"/>
    <property type="match status" value="1"/>
</dbReference>
<evidence type="ECO:0000313" key="20">
    <source>
        <dbReference type="Proteomes" id="UP001596547"/>
    </source>
</evidence>
<dbReference type="SFLD" id="SFLDS00003">
    <property type="entry name" value="Haloacid_Dehalogenase"/>
    <property type="match status" value="1"/>
</dbReference>
<dbReference type="PANTHER" id="PTHR48085:SF5">
    <property type="entry name" value="CADMIUM_ZINC-TRANSPORTING ATPASE HMA4-RELATED"/>
    <property type="match status" value="1"/>
</dbReference>
<dbReference type="AlphaFoldDB" id="A0ABD6ADK5"/>
<keyword evidence="11" id="KW-1278">Translocase</keyword>
<comment type="subcellular location">
    <subcellularLocation>
        <location evidence="1">Endomembrane system</location>
        <topology evidence="1">Multi-pass membrane protein</topology>
    </subcellularLocation>
</comment>
<dbReference type="InterPro" id="IPR001757">
    <property type="entry name" value="P_typ_ATPase"/>
</dbReference>
<evidence type="ECO:0000256" key="8">
    <source>
        <dbReference type="ARBA" id="ARBA00022741"/>
    </source>
</evidence>
<keyword evidence="5 17" id="KW-0812">Transmembrane</keyword>
<dbReference type="Gene3D" id="3.40.50.1000">
    <property type="entry name" value="HAD superfamily/HAD-like"/>
    <property type="match status" value="1"/>
</dbReference>
<dbReference type="InterPro" id="IPR023214">
    <property type="entry name" value="HAD_sf"/>
</dbReference>
<proteinExistence type="inferred from homology"/>
<evidence type="ECO:0000256" key="17">
    <source>
        <dbReference type="SAM" id="Phobius"/>
    </source>
</evidence>
<evidence type="ECO:0000256" key="2">
    <source>
        <dbReference type="ARBA" id="ARBA00006024"/>
    </source>
</evidence>
<dbReference type="CDD" id="cd00371">
    <property type="entry name" value="HMA"/>
    <property type="match status" value="3"/>
</dbReference>
<dbReference type="InterPro" id="IPR036412">
    <property type="entry name" value="HAD-like_sf"/>
</dbReference>
<dbReference type="RefSeq" id="WP_276305886.1">
    <property type="nucleotide sequence ID" value="NZ_CP119993.1"/>
</dbReference>
<dbReference type="Gene3D" id="3.40.1110.10">
    <property type="entry name" value="Calcium-transporting ATPase, cytoplasmic domain N"/>
    <property type="match status" value="1"/>
</dbReference>
<dbReference type="Gene3D" id="3.30.70.100">
    <property type="match status" value="3"/>
</dbReference>
<dbReference type="Proteomes" id="UP001596547">
    <property type="component" value="Unassembled WGS sequence"/>
</dbReference>
<keyword evidence="10" id="KW-0067">ATP-binding</keyword>
<dbReference type="InterPro" id="IPR006121">
    <property type="entry name" value="HMA_dom"/>
</dbReference>
<keyword evidence="13" id="KW-0186">Copper</keyword>
<feature type="transmembrane region" description="Helical" evidence="17">
    <location>
        <begin position="499"/>
        <end position="519"/>
    </location>
</feature>
<dbReference type="InterPro" id="IPR051014">
    <property type="entry name" value="Cation_Transport_ATPase_IB"/>
</dbReference>
<dbReference type="Pfam" id="PF00122">
    <property type="entry name" value="E1-E2_ATPase"/>
    <property type="match status" value="1"/>
</dbReference>
<feature type="transmembrane region" description="Helical" evidence="17">
    <location>
        <begin position="531"/>
        <end position="555"/>
    </location>
</feature>